<protein>
    <submittedName>
        <fullName evidence="1">Type III secretion apparatus protein OrgA/MxiK</fullName>
    </submittedName>
</protein>
<name>A0A1I5AUL2_9GAMM</name>
<dbReference type="InterPro" id="IPR013388">
    <property type="entry name" value="T3SS_OrgA/MxiK"/>
</dbReference>
<sequence>MIEVEQRIMTILYAPAYYTHESYLPETFLKDDIWEGTLINWWLLKHLKLSNLPNAWQPIDTMLSQLIAQWHLIPATAHLIGGYLLRNHLPKQGAVIMSDPRLLAFISLPLLHQITLDDAFTSPDTVSFGITFILGQFPELPVALRQRFLLHFPSGMKLPQFPAPKTLNHINLLRMALVYAHNYY</sequence>
<dbReference type="STRING" id="1367852.SAMN05216516_11333"/>
<dbReference type="Proteomes" id="UP000242222">
    <property type="component" value="Unassembled WGS sequence"/>
</dbReference>
<organism evidence="1 2">
    <name type="scientific">Izhakiella capsodis</name>
    <dbReference type="NCBI Taxonomy" id="1367852"/>
    <lineage>
        <taxon>Bacteria</taxon>
        <taxon>Pseudomonadati</taxon>
        <taxon>Pseudomonadota</taxon>
        <taxon>Gammaproteobacteria</taxon>
        <taxon>Enterobacterales</taxon>
        <taxon>Erwiniaceae</taxon>
        <taxon>Izhakiella</taxon>
    </lineage>
</organism>
<proteinExistence type="predicted"/>
<accession>A0A1I5AUL2</accession>
<keyword evidence="2" id="KW-1185">Reference proteome</keyword>
<evidence type="ECO:0000313" key="2">
    <source>
        <dbReference type="Proteomes" id="UP000242222"/>
    </source>
</evidence>
<gene>
    <name evidence="1" type="ORF">SAMN05216516_11333</name>
</gene>
<evidence type="ECO:0000313" key="1">
    <source>
        <dbReference type="EMBL" id="SFN66133.1"/>
    </source>
</evidence>
<dbReference type="Pfam" id="PF09482">
    <property type="entry name" value="OrgA_MxiK"/>
    <property type="match status" value="1"/>
</dbReference>
<reference evidence="2" key="1">
    <citation type="submission" date="2016-10" db="EMBL/GenBank/DDBJ databases">
        <authorList>
            <person name="Varghese N."/>
            <person name="Submissions S."/>
        </authorList>
    </citation>
    <scope>NUCLEOTIDE SEQUENCE [LARGE SCALE GENOMIC DNA]</scope>
    <source>
        <strain evidence="2">N6PO6</strain>
    </source>
</reference>
<dbReference type="RefSeq" id="WP_092879490.1">
    <property type="nucleotide sequence ID" value="NZ_FOVC01000013.1"/>
</dbReference>
<dbReference type="EMBL" id="FOVC01000013">
    <property type="protein sequence ID" value="SFN66133.1"/>
    <property type="molecule type" value="Genomic_DNA"/>
</dbReference>
<dbReference type="AlphaFoldDB" id="A0A1I5AUL2"/>
<dbReference type="OrthoDB" id="6518890at2"/>